<feature type="region of interest" description="Disordered" evidence="1">
    <location>
        <begin position="1"/>
        <end position="80"/>
    </location>
</feature>
<name>W7TGB4_9STRA</name>
<dbReference type="AlphaFoldDB" id="W7TGB4"/>
<feature type="region of interest" description="Disordered" evidence="1">
    <location>
        <begin position="110"/>
        <end position="157"/>
    </location>
</feature>
<evidence type="ECO:0000256" key="1">
    <source>
        <dbReference type="SAM" id="MobiDB-lite"/>
    </source>
</evidence>
<sequence>PCPFAGISASRRLDDGIGREVDGVGASDVREKEEEGGQGEAREEVVTEVVIGKEGRDSWEGEQDGARSMASAAGSWGRERGGGRGYARCHSCRGEVVRTMEAMEAHEAACNGEGGRYGGRERKSPWTRSQGTPRILYRRSSPPLAPPSAPPTLPRPFARQSKPWEACVLQDSFVDREGGAVFLYEMSVRHGRVEGSPGHAPVEVLVVLYVARPLARPRGEEAEACELTVISQVAGCGRGGRGRGGGSGGVARGDSDGGEPA</sequence>
<reference evidence="2 3" key="1">
    <citation type="journal article" date="2014" name="Mol. Plant">
        <title>Chromosome Scale Genome Assembly and Transcriptome Profiling of Nannochloropsis gaditana in Nitrogen Depletion.</title>
        <authorList>
            <person name="Corteggiani Carpinelli E."/>
            <person name="Telatin A."/>
            <person name="Vitulo N."/>
            <person name="Forcato C."/>
            <person name="D'Angelo M."/>
            <person name="Schiavon R."/>
            <person name="Vezzi A."/>
            <person name="Giacometti G.M."/>
            <person name="Morosinotto T."/>
            <person name="Valle G."/>
        </authorList>
    </citation>
    <scope>NUCLEOTIDE SEQUENCE [LARGE SCALE GENOMIC DNA]</scope>
    <source>
        <strain evidence="2 3">B-31</strain>
    </source>
</reference>
<dbReference type="EMBL" id="AZIL01003556">
    <property type="protein sequence ID" value="EWM19979.1"/>
    <property type="molecule type" value="Genomic_DNA"/>
</dbReference>
<feature type="compositionally biased region" description="Pro residues" evidence="1">
    <location>
        <begin position="143"/>
        <end position="154"/>
    </location>
</feature>
<feature type="compositionally biased region" description="Basic and acidic residues" evidence="1">
    <location>
        <begin position="11"/>
        <end position="59"/>
    </location>
</feature>
<evidence type="ECO:0000313" key="2">
    <source>
        <dbReference type="EMBL" id="EWM19979.1"/>
    </source>
</evidence>
<feature type="non-terminal residue" evidence="2">
    <location>
        <position position="1"/>
    </location>
</feature>
<evidence type="ECO:0000313" key="3">
    <source>
        <dbReference type="Proteomes" id="UP000019335"/>
    </source>
</evidence>
<organism evidence="2 3">
    <name type="scientific">Nannochloropsis gaditana</name>
    <dbReference type="NCBI Taxonomy" id="72520"/>
    <lineage>
        <taxon>Eukaryota</taxon>
        <taxon>Sar</taxon>
        <taxon>Stramenopiles</taxon>
        <taxon>Ochrophyta</taxon>
        <taxon>Eustigmatophyceae</taxon>
        <taxon>Eustigmatales</taxon>
        <taxon>Monodopsidaceae</taxon>
        <taxon>Nannochloropsis</taxon>
    </lineage>
</organism>
<protein>
    <submittedName>
        <fullName evidence="2">Uncharacterized protein</fullName>
    </submittedName>
</protein>
<accession>W7TGB4</accession>
<proteinExistence type="predicted"/>
<gene>
    <name evidence="2" type="ORF">Naga_102507g1</name>
</gene>
<feature type="region of interest" description="Disordered" evidence="1">
    <location>
        <begin position="235"/>
        <end position="261"/>
    </location>
</feature>
<dbReference type="Proteomes" id="UP000019335">
    <property type="component" value="Unassembled WGS sequence"/>
</dbReference>
<feature type="compositionally biased region" description="Gly residues" evidence="1">
    <location>
        <begin position="236"/>
        <end position="251"/>
    </location>
</feature>
<keyword evidence="3" id="KW-1185">Reference proteome</keyword>
<comment type="caution">
    <text evidence="2">The sequence shown here is derived from an EMBL/GenBank/DDBJ whole genome shotgun (WGS) entry which is preliminary data.</text>
</comment>